<comment type="caution">
    <text evidence="8">The sequence shown here is derived from an EMBL/GenBank/DDBJ whole genome shotgun (WGS) entry which is preliminary data.</text>
</comment>
<feature type="transmembrane region" description="Helical" evidence="6">
    <location>
        <begin position="36"/>
        <end position="54"/>
    </location>
</feature>
<dbReference type="PANTHER" id="PTHR12308">
    <property type="entry name" value="ANOCTAMIN"/>
    <property type="match status" value="1"/>
</dbReference>
<dbReference type="Proteomes" id="UP000243217">
    <property type="component" value="Unassembled WGS sequence"/>
</dbReference>
<feature type="transmembrane region" description="Helical" evidence="6">
    <location>
        <begin position="136"/>
        <end position="161"/>
    </location>
</feature>
<feature type="transmembrane region" description="Helical" evidence="6">
    <location>
        <begin position="237"/>
        <end position="256"/>
    </location>
</feature>
<evidence type="ECO:0000256" key="6">
    <source>
        <dbReference type="SAM" id="Phobius"/>
    </source>
</evidence>
<feature type="transmembrane region" description="Helical" evidence="6">
    <location>
        <begin position="319"/>
        <end position="340"/>
    </location>
</feature>
<keyword evidence="2 6" id="KW-0812">Transmembrane</keyword>
<comment type="subcellular location">
    <subcellularLocation>
        <location evidence="1">Membrane</location>
        <topology evidence="1">Multi-pass membrane protein</topology>
    </subcellularLocation>
</comment>
<evidence type="ECO:0000256" key="5">
    <source>
        <dbReference type="SAM" id="MobiDB-lite"/>
    </source>
</evidence>
<feature type="transmembrane region" description="Helical" evidence="6">
    <location>
        <begin position="182"/>
        <end position="203"/>
    </location>
</feature>
<feature type="domain" description="Anoctamin transmembrane" evidence="7">
    <location>
        <begin position="19"/>
        <end position="578"/>
    </location>
</feature>
<evidence type="ECO:0000256" key="3">
    <source>
        <dbReference type="ARBA" id="ARBA00022989"/>
    </source>
</evidence>
<dbReference type="Pfam" id="PF04547">
    <property type="entry name" value="Anoctamin"/>
    <property type="match status" value="1"/>
</dbReference>
<feature type="transmembrane region" description="Helical" evidence="6">
    <location>
        <begin position="66"/>
        <end position="83"/>
    </location>
</feature>
<name>A0A1V9YRV5_9STRA</name>
<gene>
    <name evidence="8" type="ORF">THRCLA_10256</name>
</gene>
<dbReference type="InterPro" id="IPR007632">
    <property type="entry name" value="Anoctamin"/>
</dbReference>
<dbReference type="GO" id="GO:0016020">
    <property type="term" value="C:membrane"/>
    <property type="evidence" value="ECO:0007669"/>
    <property type="project" value="UniProtKB-SubCell"/>
</dbReference>
<accession>A0A1V9YRV5</accession>
<dbReference type="AlphaFoldDB" id="A0A1V9YRV5"/>
<keyword evidence="4 6" id="KW-0472">Membrane</keyword>
<dbReference type="OrthoDB" id="296386at2759"/>
<proteinExistence type="predicted"/>
<feature type="non-terminal residue" evidence="8">
    <location>
        <position position="1"/>
    </location>
</feature>
<evidence type="ECO:0000259" key="7">
    <source>
        <dbReference type="Pfam" id="PF04547"/>
    </source>
</evidence>
<sequence length="661" mass="76056">ITSCTGALERQNYEFVDAIRHNFGEKVAYYFALMHFYNKALLPIAIVGLVMQILRQTIPVVTYMRLLPFWGLLVSVIWSFSFLKSWDHRNAEMQFEWNNKLHVKQIEYPNNAFHGNEVTDSLTGEMVKVYPSWKRIPVHVAVVIFMLFQTAIMLMLVALWVSIYEMIKDKSKESSLIFSKQWFLILLEGIVFGFFVDVVQWNLVVTNMGRLFTTWENCKTEEAYERSLIRKLFVMDFLNYFTWFFSLAFVYVIPGWGNHLTNLFNTVFFNDPSNCCFGPDIEHFNMTMVCKRCNGPGPCSPCSGWFTFDIHHVDLSAMFVTPIIVTQLLNILIGVVMPVLSKWQAERARAAADRAAQERVREGGSMKILGSLDYDTTNSHFSNKDQTRYLEYTATEIEILNQKARNILFESEQTQYDPYNDFHTLSVQFGFTVMFSILWPLMPLACMLINSIKVRADGYRLCRTLKRPYPRKANGIGSWRGIFSAFAYIAILINVLLMCLSTGSLEFFSQDCIQDYEERLAREGKTLADFIFGPNFDCLNATIRLLVIIVLEHCLLVAAYMAMTRIPGVPQKLEKIMEARELSFKKMLESIESSLPLMDQVRKFPSPTRKPHASPVKEKAFTQAKIQTSTSTSNSSKRRSSRATAKPNGKAELVRQWADTP</sequence>
<evidence type="ECO:0000313" key="8">
    <source>
        <dbReference type="EMBL" id="OQR88539.1"/>
    </source>
</evidence>
<dbReference type="EMBL" id="JNBS01003149">
    <property type="protein sequence ID" value="OQR88539.1"/>
    <property type="molecule type" value="Genomic_DNA"/>
</dbReference>
<evidence type="ECO:0000256" key="1">
    <source>
        <dbReference type="ARBA" id="ARBA00004141"/>
    </source>
</evidence>
<dbReference type="PANTHER" id="PTHR12308:SF73">
    <property type="entry name" value="ANOCTAMIN"/>
    <property type="match status" value="1"/>
</dbReference>
<keyword evidence="3 6" id="KW-1133">Transmembrane helix</keyword>
<dbReference type="InterPro" id="IPR049452">
    <property type="entry name" value="Anoctamin_TM"/>
</dbReference>
<evidence type="ECO:0000256" key="4">
    <source>
        <dbReference type="ARBA" id="ARBA00023136"/>
    </source>
</evidence>
<dbReference type="GO" id="GO:0005254">
    <property type="term" value="F:chloride channel activity"/>
    <property type="evidence" value="ECO:0007669"/>
    <property type="project" value="TreeGrafter"/>
</dbReference>
<feature type="transmembrane region" description="Helical" evidence="6">
    <location>
        <begin position="473"/>
        <end position="497"/>
    </location>
</feature>
<reference evidence="8 9" key="1">
    <citation type="journal article" date="2014" name="Genome Biol. Evol.">
        <title>The secreted proteins of Achlya hypogyna and Thraustotheca clavata identify the ancestral oomycete secretome and reveal gene acquisitions by horizontal gene transfer.</title>
        <authorList>
            <person name="Misner I."/>
            <person name="Blouin N."/>
            <person name="Leonard G."/>
            <person name="Richards T.A."/>
            <person name="Lane C.E."/>
        </authorList>
    </citation>
    <scope>NUCLEOTIDE SEQUENCE [LARGE SCALE GENOMIC DNA]</scope>
    <source>
        <strain evidence="8 9">ATCC 34112</strain>
    </source>
</reference>
<evidence type="ECO:0000313" key="9">
    <source>
        <dbReference type="Proteomes" id="UP000243217"/>
    </source>
</evidence>
<feature type="transmembrane region" description="Helical" evidence="6">
    <location>
        <begin position="543"/>
        <end position="563"/>
    </location>
</feature>
<evidence type="ECO:0000256" key="2">
    <source>
        <dbReference type="ARBA" id="ARBA00022692"/>
    </source>
</evidence>
<protein>
    <recommendedName>
        <fullName evidence="7">Anoctamin transmembrane domain-containing protein</fullName>
    </recommendedName>
</protein>
<feature type="region of interest" description="Disordered" evidence="5">
    <location>
        <begin position="602"/>
        <end position="661"/>
    </location>
</feature>
<organism evidence="8 9">
    <name type="scientific">Thraustotheca clavata</name>
    <dbReference type="NCBI Taxonomy" id="74557"/>
    <lineage>
        <taxon>Eukaryota</taxon>
        <taxon>Sar</taxon>
        <taxon>Stramenopiles</taxon>
        <taxon>Oomycota</taxon>
        <taxon>Saprolegniomycetes</taxon>
        <taxon>Saprolegniales</taxon>
        <taxon>Achlyaceae</taxon>
        <taxon>Thraustotheca</taxon>
    </lineage>
</organism>
<keyword evidence="9" id="KW-1185">Reference proteome</keyword>